<evidence type="ECO:0000313" key="8">
    <source>
        <dbReference type="EMBL" id="RXH87826.1"/>
    </source>
</evidence>
<keyword evidence="4" id="KW-0677">Repeat</keyword>
<evidence type="ECO:0000256" key="5">
    <source>
        <dbReference type="ARBA" id="ARBA00022771"/>
    </source>
</evidence>
<evidence type="ECO:0000256" key="3">
    <source>
        <dbReference type="ARBA" id="ARBA00022734"/>
    </source>
</evidence>
<dbReference type="GO" id="GO:0030246">
    <property type="term" value="F:carbohydrate binding"/>
    <property type="evidence" value="ECO:0007669"/>
    <property type="project" value="UniProtKB-KW"/>
</dbReference>
<keyword evidence="6" id="KW-0862">Zinc</keyword>
<evidence type="ECO:0000259" key="7">
    <source>
        <dbReference type="PROSITE" id="PS50081"/>
    </source>
</evidence>
<reference evidence="8 9" key="1">
    <citation type="submission" date="2018-10" db="EMBL/GenBank/DDBJ databases">
        <title>A high-quality apple genome assembly.</title>
        <authorList>
            <person name="Hu J."/>
        </authorList>
    </citation>
    <scope>NUCLEOTIDE SEQUENCE [LARGE SCALE GENOMIC DNA]</scope>
    <source>
        <strain evidence="9">cv. HFTH1</strain>
        <tissue evidence="8">Young leaf</tissue>
    </source>
</reference>
<dbReference type="AlphaFoldDB" id="A0A498IXC3"/>
<evidence type="ECO:0000256" key="6">
    <source>
        <dbReference type="ARBA" id="ARBA00022833"/>
    </source>
</evidence>
<sequence length="524" mass="59346">MKIDKEISHPIHLKHRLKIEYTEVPFYCDGCKEAGIGLKYKCQQCEFDLHKACAVAPPTITHPFYDKCEFQFLYRPPGAVRRVCDACRKDVVGFVYHCRKCGFDLHPCCANLPQVLDDGERNFYLYLKLSSACHRCGGKGRGWCYRSECKTYNLHVSCVKELLVESWQAMYLNVDKNKVREMQTRIPSLKGTLKNHHGGGRGEKVRKCCEIAGGAVRIIVSAILGDPTALIGAAVGVKFLEAFCNDQTTFYFTPHSSIDVNPRHRQRYQNKSVGSCTIELTEYRLWLSDIYNDDDVVASFNSTFLIIIYCDKEWDAREGLAFLIGLDIHVRGQSQGQWLGLANSSTDCQATGHFVAVEFDTEKQDFDPVDNHIGLNINSVRSNKTVSLKPLGIEISPEIPTNYSVRVEYNGRSKVLEVYMAIHSQTNQPKKPGTPLLKETINLRQYLKKVSCFRFAGSTGSSALQLNCVLKWDLKVEEMHPKKDLTWLKMLSGLGGIWVCEQKEKNQERGVQCARDTEEVARDA</sequence>
<keyword evidence="5" id="KW-0863">Zinc-finger</keyword>
<dbReference type="InterPro" id="IPR002219">
    <property type="entry name" value="PKC_DAG/PE"/>
</dbReference>
<evidence type="ECO:0000256" key="1">
    <source>
        <dbReference type="ARBA" id="ARBA00007606"/>
    </source>
</evidence>
<comment type="similarity">
    <text evidence="1">Belongs to the leguminous lectin family.</text>
</comment>
<keyword evidence="2" id="KW-0479">Metal-binding</keyword>
<evidence type="ECO:0000256" key="2">
    <source>
        <dbReference type="ARBA" id="ARBA00022723"/>
    </source>
</evidence>
<dbReference type="EMBL" id="RDQH01000336">
    <property type="protein sequence ID" value="RXH87826.1"/>
    <property type="molecule type" value="Genomic_DNA"/>
</dbReference>
<dbReference type="Gene3D" id="3.30.60.90">
    <property type="match status" value="1"/>
</dbReference>
<dbReference type="InterPro" id="IPR046349">
    <property type="entry name" value="C1-like_sf"/>
</dbReference>
<dbReference type="GO" id="GO:0008270">
    <property type="term" value="F:zinc ion binding"/>
    <property type="evidence" value="ECO:0007669"/>
    <property type="project" value="UniProtKB-KW"/>
</dbReference>
<keyword evidence="9" id="KW-1185">Reference proteome</keyword>
<accession>A0A498IXC3</accession>
<feature type="domain" description="Phorbol-ester/DAG-type" evidence="7">
    <location>
        <begin position="14"/>
        <end position="68"/>
    </location>
</feature>
<protein>
    <recommendedName>
        <fullName evidence="7">Phorbol-ester/DAG-type domain-containing protein</fullName>
    </recommendedName>
</protein>
<organism evidence="8 9">
    <name type="scientific">Malus domestica</name>
    <name type="common">Apple</name>
    <name type="synonym">Pyrus malus</name>
    <dbReference type="NCBI Taxonomy" id="3750"/>
    <lineage>
        <taxon>Eukaryota</taxon>
        <taxon>Viridiplantae</taxon>
        <taxon>Streptophyta</taxon>
        <taxon>Embryophyta</taxon>
        <taxon>Tracheophyta</taxon>
        <taxon>Spermatophyta</taxon>
        <taxon>Magnoliopsida</taxon>
        <taxon>eudicotyledons</taxon>
        <taxon>Gunneridae</taxon>
        <taxon>Pentapetalae</taxon>
        <taxon>rosids</taxon>
        <taxon>fabids</taxon>
        <taxon>Rosales</taxon>
        <taxon>Rosaceae</taxon>
        <taxon>Amygdaloideae</taxon>
        <taxon>Maleae</taxon>
        <taxon>Malus</taxon>
    </lineage>
</organism>
<dbReference type="Pfam" id="PF00139">
    <property type="entry name" value="Lectin_legB"/>
    <property type="match status" value="1"/>
</dbReference>
<evidence type="ECO:0000256" key="4">
    <source>
        <dbReference type="ARBA" id="ARBA00022737"/>
    </source>
</evidence>
<dbReference type="InterPro" id="IPR001220">
    <property type="entry name" value="Legume_lectin_dom"/>
</dbReference>
<dbReference type="InterPro" id="IPR004146">
    <property type="entry name" value="DC1"/>
</dbReference>
<dbReference type="PROSITE" id="PS50081">
    <property type="entry name" value="ZF_DAG_PE_2"/>
    <property type="match status" value="1"/>
</dbReference>
<dbReference type="CDD" id="cd06899">
    <property type="entry name" value="lectin_legume_LecRK_Arcelin_ConA"/>
    <property type="match status" value="1"/>
</dbReference>
<name>A0A498IXC3_MALDO</name>
<dbReference type="SUPFAM" id="SSF49899">
    <property type="entry name" value="Concanavalin A-like lectins/glucanases"/>
    <property type="match status" value="1"/>
</dbReference>
<dbReference type="PANTHER" id="PTHR46477:SF17">
    <property type="entry name" value="PHORBOL-ESTER_DAG-TYPE DOMAIN-CONTAINING PROTEIN"/>
    <property type="match status" value="1"/>
</dbReference>
<dbReference type="Pfam" id="PF03107">
    <property type="entry name" value="C1_2"/>
    <property type="match status" value="2"/>
</dbReference>
<gene>
    <name evidence="8" type="ORF">DVH24_034726</name>
</gene>
<dbReference type="Proteomes" id="UP000290289">
    <property type="component" value="Chromosome 10"/>
</dbReference>
<dbReference type="PROSITE" id="PS00307">
    <property type="entry name" value="LECTIN_LEGUME_BETA"/>
    <property type="match status" value="1"/>
</dbReference>
<dbReference type="SUPFAM" id="SSF57889">
    <property type="entry name" value="Cysteine-rich domain"/>
    <property type="match status" value="1"/>
</dbReference>
<dbReference type="InterPro" id="IPR019825">
    <property type="entry name" value="Lectin_legB_Mn/Ca_BS"/>
</dbReference>
<dbReference type="InterPro" id="IPR043145">
    <property type="entry name" value="Znf_ZZ_sf"/>
</dbReference>
<proteinExistence type="inferred from homology"/>
<comment type="caution">
    <text evidence="8">The sequence shown here is derived from an EMBL/GenBank/DDBJ whole genome shotgun (WGS) entry which is preliminary data.</text>
</comment>
<keyword evidence="3" id="KW-0430">Lectin</keyword>
<dbReference type="Gene3D" id="2.60.120.200">
    <property type="match status" value="1"/>
</dbReference>
<dbReference type="InterPro" id="IPR013320">
    <property type="entry name" value="ConA-like_dom_sf"/>
</dbReference>
<dbReference type="PANTHER" id="PTHR46477">
    <property type="entry name" value="CYSTEINE/HISTIDINE-RICH C1 DOMAIN FAMILY PROTEIN"/>
    <property type="match status" value="1"/>
</dbReference>
<evidence type="ECO:0000313" key="9">
    <source>
        <dbReference type="Proteomes" id="UP000290289"/>
    </source>
</evidence>